<evidence type="ECO:0000313" key="2">
    <source>
        <dbReference type="Proteomes" id="UP000325315"/>
    </source>
</evidence>
<dbReference type="AlphaFoldDB" id="A0A5B6VQ61"/>
<evidence type="ECO:0000313" key="1">
    <source>
        <dbReference type="EMBL" id="KAA3471202.1"/>
    </source>
</evidence>
<dbReference type="EMBL" id="SMMG02000006">
    <property type="protein sequence ID" value="KAA3471202.1"/>
    <property type="molecule type" value="Genomic_DNA"/>
</dbReference>
<name>A0A5B6VQ61_9ROSI</name>
<reference evidence="2" key="1">
    <citation type="journal article" date="2019" name="Plant Biotechnol. J.">
        <title>Genome sequencing of the Australian wild diploid species Gossypium australe highlights disease resistance and delayed gland morphogenesis.</title>
        <authorList>
            <person name="Cai Y."/>
            <person name="Cai X."/>
            <person name="Wang Q."/>
            <person name="Wang P."/>
            <person name="Zhang Y."/>
            <person name="Cai C."/>
            <person name="Xu Y."/>
            <person name="Wang K."/>
            <person name="Zhou Z."/>
            <person name="Wang C."/>
            <person name="Geng S."/>
            <person name="Li B."/>
            <person name="Dong Q."/>
            <person name="Hou Y."/>
            <person name="Wang H."/>
            <person name="Ai P."/>
            <person name="Liu Z."/>
            <person name="Yi F."/>
            <person name="Sun M."/>
            <person name="An G."/>
            <person name="Cheng J."/>
            <person name="Zhang Y."/>
            <person name="Shi Q."/>
            <person name="Xie Y."/>
            <person name="Shi X."/>
            <person name="Chang Y."/>
            <person name="Huang F."/>
            <person name="Chen Y."/>
            <person name="Hong S."/>
            <person name="Mi L."/>
            <person name="Sun Q."/>
            <person name="Zhang L."/>
            <person name="Zhou B."/>
            <person name="Peng R."/>
            <person name="Zhang X."/>
            <person name="Liu F."/>
        </authorList>
    </citation>
    <scope>NUCLEOTIDE SEQUENCE [LARGE SCALE GENOMIC DNA]</scope>
    <source>
        <strain evidence="2">cv. PA1801</strain>
    </source>
</reference>
<sequence length="95" mass="10898">MQFAFVAGRNILGSSLMAHELARGYHKETKDMQCAFKVNDKKSYLYFSSGTDLLKHETLQQIGYQEGELPMKYLGIPLSSTRLKKEDHDELVEKI</sequence>
<keyword evidence="2" id="KW-1185">Reference proteome</keyword>
<organism evidence="1 2">
    <name type="scientific">Gossypium australe</name>
    <dbReference type="NCBI Taxonomy" id="47621"/>
    <lineage>
        <taxon>Eukaryota</taxon>
        <taxon>Viridiplantae</taxon>
        <taxon>Streptophyta</taxon>
        <taxon>Embryophyta</taxon>
        <taxon>Tracheophyta</taxon>
        <taxon>Spermatophyta</taxon>
        <taxon>Magnoliopsida</taxon>
        <taxon>eudicotyledons</taxon>
        <taxon>Gunneridae</taxon>
        <taxon>Pentapetalae</taxon>
        <taxon>rosids</taxon>
        <taxon>malvids</taxon>
        <taxon>Malvales</taxon>
        <taxon>Malvaceae</taxon>
        <taxon>Malvoideae</taxon>
        <taxon>Gossypium</taxon>
    </lineage>
</organism>
<dbReference type="Proteomes" id="UP000325315">
    <property type="component" value="Unassembled WGS sequence"/>
</dbReference>
<protein>
    <submittedName>
        <fullName evidence="1">Zf-RVT domain-containing protein</fullName>
    </submittedName>
</protein>
<proteinExistence type="predicted"/>
<dbReference type="PANTHER" id="PTHR33116">
    <property type="entry name" value="REVERSE TRANSCRIPTASE ZINC-BINDING DOMAIN-CONTAINING PROTEIN-RELATED-RELATED"/>
    <property type="match status" value="1"/>
</dbReference>
<comment type="caution">
    <text evidence="1">The sequence shown here is derived from an EMBL/GenBank/DDBJ whole genome shotgun (WGS) entry which is preliminary data.</text>
</comment>
<dbReference type="PANTHER" id="PTHR33116:SF78">
    <property type="entry name" value="OS12G0587133 PROTEIN"/>
    <property type="match status" value="1"/>
</dbReference>
<dbReference type="OrthoDB" id="1751077at2759"/>
<accession>A0A5B6VQ61</accession>
<gene>
    <name evidence="1" type="ORF">EPI10_016843</name>
</gene>